<dbReference type="EMBL" id="GL629801">
    <property type="protein sequence ID" value="EFX00481.1"/>
    <property type="molecule type" value="Genomic_DNA"/>
</dbReference>
<evidence type="ECO:0000256" key="1">
    <source>
        <dbReference type="SAM" id="MobiDB-lite"/>
    </source>
</evidence>
<keyword evidence="4" id="KW-1185">Reference proteome</keyword>
<feature type="region of interest" description="Disordered" evidence="1">
    <location>
        <begin position="228"/>
        <end position="249"/>
    </location>
</feature>
<proteinExistence type="predicted"/>
<dbReference type="Pfam" id="PF06991">
    <property type="entry name" value="MFAP1"/>
    <property type="match status" value="1"/>
</dbReference>
<feature type="compositionally biased region" description="Acidic residues" evidence="1">
    <location>
        <begin position="174"/>
        <end position="185"/>
    </location>
</feature>
<dbReference type="AlphaFoldDB" id="F0XNY9"/>
<evidence type="ECO:0000313" key="3">
    <source>
        <dbReference type="EMBL" id="EFX00481.1"/>
    </source>
</evidence>
<dbReference type="OrthoDB" id="1111734at2759"/>
<organism evidence="4">
    <name type="scientific">Grosmannia clavigera (strain kw1407 / UAMH 11150)</name>
    <name type="common">Blue stain fungus</name>
    <name type="synonym">Graphiocladiella clavigera</name>
    <dbReference type="NCBI Taxonomy" id="655863"/>
    <lineage>
        <taxon>Eukaryota</taxon>
        <taxon>Fungi</taxon>
        <taxon>Dikarya</taxon>
        <taxon>Ascomycota</taxon>
        <taxon>Pezizomycotina</taxon>
        <taxon>Sordariomycetes</taxon>
        <taxon>Sordariomycetidae</taxon>
        <taxon>Ophiostomatales</taxon>
        <taxon>Ophiostomataceae</taxon>
        <taxon>Leptographium</taxon>
    </lineage>
</organism>
<dbReference type="PANTHER" id="PTHR15327">
    <property type="entry name" value="MICROFIBRIL-ASSOCIATED PROTEIN"/>
    <property type="match status" value="1"/>
</dbReference>
<evidence type="ECO:0000313" key="4">
    <source>
        <dbReference type="Proteomes" id="UP000007796"/>
    </source>
</evidence>
<gene>
    <name evidence="3" type="ORF">CMQ_7483</name>
</gene>
<feature type="region of interest" description="Disordered" evidence="1">
    <location>
        <begin position="354"/>
        <end position="497"/>
    </location>
</feature>
<feature type="compositionally biased region" description="Basic and acidic residues" evidence="1">
    <location>
        <begin position="442"/>
        <end position="452"/>
    </location>
</feature>
<name>F0XNY9_GROCL</name>
<dbReference type="InterPro" id="IPR009730">
    <property type="entry name" value="MFAP1_C"/>
</dbReference>
<feature type="compositionally biased region" description="Basic and acidic residues" evidence="1">
    <location>
        <begin position="460"/>
        <end position="475"/>
    </location>
</feature>
<dbReference type="RefSeq" id="XP_014169963.1">
    <property type="nucleotide sequence ID" value="XM_014314488.1"/>
</dbReference>
<feature type="compositionally biased region" description="Basic and acidic residues" evidence="1">
    <location>
        <begin position="163"/>
        <end position="173"/>
    </location>
</feature>
<feature type="compositionally biased region" description="Basic and acidic residues" evidence="1">
    <location>
        <begin position="375"/>
        <end position="415"/>
    </location>
</feature>
<dbReference type="GeneID" id="25981032"/>
<dbReference type="InParanoid" id="F0XNY9"/>
<feature type="compositionally biased region" description="Basic and acidic residues" evidence="1">
    <location>
        <begin position="487"/>
        <end position="497"/>
    </location>
</feature>
<feature type="compositionally biased region" description="Acidic residues" evidence="1">
    <location>
        <begin position="103"/>
        <end position="134"/>
    </location>
</feature>
<dbReference type="HOGENOM" id="CLU_022379_0_0_1"/>
<dbReference type="STRING" id="655863.F0XNY9"/>
<feature type="compositionally biased region" description="Low complexity" evidence="1">
    <location>
        <begin position="47"/>
        <end position="63"/>
    </location>
</feature>
<dbReference type="Proteomes" id="UP000007796">
    <property type="component" value="Unassembled WGS sequence"/>
</dbReference>
<evidence type="ECO:0000259" key="2">
    <source>
        <dbReference type="Pfam" id="PF06991"/>
    </source>
</evidence>
<feature type="domain" description="Micro-fibrillar-associated protein 1 C-terminal" evidence="2">
    <location>
        <begin position="130"/>
        <end position="384"/>
    </location>
</feature>
<dbReference type="eggNOG" id="KOG1425">
    <property type="taxonomic scope" value="Eukaryota"/>
</dbReference>
<reference evidence="3 4" key="1">
    <citation type="journal article" date="2011" name="Proc. Natl. Acad. Sci. U.S.A.">
        <title>Genome and transcriptome analyses of the mountain pine beetle-fungal symbiont Grosmannia clavigera, a lodgepole pine pathogen.</title>
        <authorList>
            <person name="DiGuistini S."/>
            <person name="Wang Y."/>
            <person name="Liao N.Y."/>
            <person name="Taylor G."/>
            <person name="Tanguay P."/>
            <person name="Feau N."/>
            <person name="Henrissat B."/>
            <person name="Chan S.K."/>
            <person name="Hesse-Orce U."/>
            <person name="Alamouti S.M."/>
            <person name="Tsui C.K.M."/>
            <person name="Docking R.T."/>
            <person name="Levasseur A."/>
            <person name="Haridas S."/>
            <person name="Robertson G."/>
            <person name="Birol I."/>
            <person name="Holt R.A."/>
            <person name="Marra M.A."/>
            <person name="Hamelin R.C."/>
            <person name="Hirst M."/>
            <person name="Jones S.J.M."/>
            <person name="Bohlmann J."/>
            <person name="Breuil C."/>
        </authorList>
    </citation>
    <scope>NUCLEOTIDE SEQUENCE [LARGE SCALE GENOMIC DNA]</scope>
    <source>
        <strain evidence="4">kw1407 / UAMH 11150</strain>
    </source>
</reference>
<feature type="compositionally biased region" description="Acidic residues" evidence="1">
    <location>
        <begin position="234"/>
        <end position="249"/>
    </location>
</feature>
<feature type="compositionally biased region" description="Basic and acidic residues" evidence="1">
    <location>
        <begin position="273"/>
        <end position="311"/>
    </location>
</feature>
<feature type="compositionally biased region" description="Basic and acidic residues" evidence="1">
    <location>
        <begin position="75"/>
        <end position="97"/>
    </location>
</feature>
<accession>F0XNY9</accession>
<feature type="region of interest" description="Disordered" evidence="1">
    <location>
        <begin position="273"/>
        <end position="314"/>
    </location>
</feature>
<feature type="region of interest" description="Disordered" evidence="1">
    <location>
        <begin position="1"/>
        <end position="191"/>
    </location>
</feature>
<protein>
    <submittedName>
        <fullName evidence="3">Microfibrillar-associated protein</fullName>
    </submittedName>
</protein>
<sequence>MPPKMTAKMTANPIQPARYRAGKPTGADSESSESENDNEVSAKKKQQPTAAAPSAPRRTGAGRVIAPGALTQALREPKYDEDEKRKAHEAIERKATEEGFVTESEDEEESDREEENDSDDDDDDDDEGSSSEDDMPTRKITLPKFMTRAQRERTAKAQNSGCRDTDSTKKKGEEEGEEVEEDAEEIEAKERQAQVDALVEEQLRKQAASRVVSKKQWEDSNELAAAAAAAAAGDGDEVVGDVNTDDDVNPEAEYAAWKLRELKRIKRQREQIEERERELAEIERRRNLTEEERQAEDEVHLAKQKEEKDSRGQAGFMQKYYHKGAFYQEETKAEGLDKRDLMGAHYVDEIRNREMLPKSLQMRDMTKLGRKGASKYRDLRSEDTGRWGVLDDNRNQQRNGGWDRDRDRDRGRDRLGYMGAEDNSGGGGNEHDAKGANAMPLGERKKHIDRDRRRSRSRSTRRERNKRREGDDHVHDWRKRSPSGYEHNSDKRRRVET</sequence>
<dbReference type="InterPro" id="IPR033194">
    <property type="entry name" value="MFAP1"/>
</dbReference>